<dbReference type="PANTHER" id="PTHR11537">
    <property type="entry name" value="VOLTAGE-GATED POTASSIUM CHANNEL"/>
    <property type="match status" value="1"/>
</dbReference>
<keyword evidence="6 8" id="KW-0472">Membrane</keyword>
<feature type="transmembrane region" description="Helical" evidence="8">
    <location>
        <begin position="111"/>
        <end position="133"/>
    </location>
</feature>
<accession>A0ABP9J6Y6</accession>
<proteinExistence type="predicted"/>
<evidence type="ECO:0000256" key="3">
    <source>
        <dbReference type="ARBA" id="ARBA00022692"/>
    </source>
</evidence>
<keyword evidence="11" id="KW-1185">Reference proteome</keyword>
<dbReference type="InterPro" id="IPR028325">
    <property type="entry name" value="VG_K_chnl"/>
</dbReference>
<keyword evidence="2" id="KW-0813">Transport</keyword>
<comment type="caution">
    <text evidence="10">The sequence shown here is derived from an EMBL/GenBank/DDBJ whole genome shotgun (WGS) entry which is preliminary data.</text>
</comment>
<dbReference type="Pfam" id="PF07885">
    <property type="entry name" value="Ion_trans_2"/>
    <property type="match status" value="1"/>
</dbReference>
<dbReference type="EMBL" id="BAABIW010000009">
    <property type="protein sequence ID" value="GAA5022629.1"/>
    <property type="molecule type" value="Genomic_DNA"/>
</dbReference>
<dbReference type="PRINTS" id="PR00169">
    <property type="entry name" value="KCHANNEL"/>
</dbReference>
<dbReference type="Gene3D" id="1.20.5.110">
    <property type="match status" value="1"/>
</dbReference>
<dbReference type="Gene3D" id="1.10.287.70">
    <property type="match status" value="1"/>
</dbReference>
<evidence type="ECO:0000313" key="11">
    <source>
        <dbReference type="Proteomes" id="UP001500427"/>
    </source>
</evidence>
<dbReference type="InterPro" id="IPR013099">
    <property type="entry name" value="K_chnl_dom"/>
</dbReference>
<dbReference type="PANTHER" id="PTHR11537:SF254">
    <property type="entry name" value="POTASSIUM VOLTAGE-GATED CHANNEL PROTEIN SHAB"/>
    <property type="match status" value="1"/>
</dbReference>
<feature type="domain" description="Potassium channel" evidence="9">
    <location>
        <begin position="123"/>
        <end position="197"/>
    </location>
</feature>
<evidence type="ECO:0000256" key="4">
    <source>
        <dbReference type="ARBA" id="ARBA00022989"/>
    </source>
</evidence>
<evidence type="ECO:0000256" key="2">
    <source>
        <dbReference type="ARBA" id="ARBA00022448"/>
    </source>
</evidence>
<evidence type="ECO:0000256" key="7">
    <source>
        <dbReference type="ARBA" id="ARBA00023303"/>
    </source>
</evidence>
<keyword evidence="4 8" id="KW-1133">Transmembrane helix</keyword>
<evidence type="ECO:0000256" key="5">
    <source>
        <dbReference type="ARBA" id="ARBA00023065"/>
    </source>
</evidence>
<reference evidence="11" key="1">
    <citation type="journal article" date="2019" name="Int. J. Syst. Evol. Microbiol.">
        <title>The Global Catalogue of Microorganisms (GCM) 10K type strain sequencing project: providing services to taxonomists for standard genome sequencing and annotation.</title>
        <authorList>
            <consortium name="The Broad Institute Genomics Platform"/>
            <consortium name="The Broad Institute Genome Sequencing Center for Infectious Disease"/>
            <person name="Wu L."/>
            <person name="Ma J."/>
        </authorList>
    </citation>
    <scope>NUCLEOTIDE SEQUENCE [LARGE SCALE GENOMIC DNA]</scope>
    <source>
        <strain evidence="11">JCM 17687</strain>
    </source>
</reference>
<dbReference type="SUPFAM" id="SSF81324">
    <property type="entry name" value="Voltage-gated potassium channels"/>
    <property type="match status" value="1"/>
</dbReference>
<dbReference type="GO" id="GO:0034220">
    <property type="term" value="P:monoatomic ion transmembrane transport"/>
    <property type="evidence" value="ECO:0007669"/>
    <property type="project" value="UniProtKB-KW"/>
</dbReference>
<evidence type="ECO:0000259" key="9">
    <source>
        <dbReference type="Pfam" id="PF07885"/>
    </source>
</evidence>
<feature type="transmembrane region" description="Helical" evidence="8">
    <location>
        <begin position="173"/>
        <end position="194"/>
    </location>
</feature>
<evidence type="ECO:0000256" key="1">
    <source>
        <dbReference type="ARBA" id="ARBA00004141"/>
    </source>
</evidence>
<comment type="subcellular location">
    <subcellularLocation>
        <location evidence="1">Membrane</location>
        <topology evidence="1">Multi-pass membrane protein</topology>
    </subcellularLocation>
</comment>
<protein>
    <submittedName>
        <fullName evidence="10">Potassium channel family protein</fullName>
    </submittedName>
</protein>
<organism evidence="10 11">
    <name type="scientific">Terrabacter aeriphilus</name>
    <dbReference type="NCBI Taxonomy" id="515662"/>
    <lineage>
        <taxon>Bacteria</taxon>
        <taxon>Bacillati</taxon>
        <taxon>Actinomycetota</taxon>
        <taxon>Actinomycetes</taxon>
        <taxon>Micrococcales</taxon>
        <taxon>Intrasporangiaceae</taxon>
        <taxon>Terrabacter</taxon>
    </lineage>
</organism>
<gene>
    <name evidence="10" type="ORF">GCM10023258_13120</name>
</gene>
<feature type="transmembrane region" description="Helical" evidence="8">
    <location>
        <begin position="42"/>
        <end position="61"/>
    </location>
</feature>
<dbReference type="Proteomes" id="UP001500427">
    <property type="component" value="Unassembled WGS sequence"/>
</dbReference>
<sequence>MLRWEARTGWVLTAAAVAFLLAYALPILDPGLPAGQQSLCAAATWVTWAVFALDFGVRVGLASDRWRFVRSHLLDLVVVVLPVLRPLRPLRLVTLMSVLIRHAGSSLRGRVLTYVVGATSLVIFVAALAVLDAERQSPTANIRSFQDALWWAVSTVTTVGYGDRYPTTIEGRYVAAGLMIAGIALLGVITAAFASSLVDRVREAEQETGAATRRDVAALADEVAALRRELARSRVLALVPDPGRTASEGDQRVELAELETVGAS</sequence>
<keyword evidence="5" id="KW-0406">Ion transport</keyword>
<evidence type="ECO:0000256" key="8">
    <source>
        <dbReference type="SAM" id="Phobius"/>
    </source>
</evidence>
<keyword evidence="3 8" id="KW-0812">Transmembrane</keyword>
<name>A0ABP9J6Y6_9MICO</name>
<evidence type="ECO:0000256" key="6">
    <source>
        <dbReference type="ARBA" id="ARBA00023136"/>
    </source>
</evidence>
<evidence type="ECO:0000313" key="10">
    <source>
        <dbReference type="EMBL" id="GAA5022629.1"/>
    </source>
</evidence>
<keyword evidence="7 10" id="KW-0407">Ion channel</keyword>